<organism evidence="2 3">
    <name type="scientific">Parablautia muri</name>
    <dbReference type="NCBI Taxonomy" id="2320879"/>
    <lineage>
        <taxon>Bacteria</taxon>
        <taxon>Bacillati</taxon>
        <taxon>Bacillota</taxon>
        <taxon>Clostridia</taxon>
        <taxon>Lachnospirales</taxon>
        <taxon>Lachnospiraceae</taxon>
        <taxon>Parablautia</taxon>
    </lineage>
</organism>
<proteinExistence type="predicted"/>
<comment type="caution">
    <text evidence="2">The sequence shown here is derived from an EMBL/GenBank/DDBJ whole genome shotgun (WGS) entry which is preliminary data.</text>
</comment>
<dbReference type="EMBL" id="QZDT01000007">
    <property type="protein sequence ID" value="NBJ92369.1"/>
    <property type="molecule type" value="Genomic_DNA"/>
</dbReference>
<accession>A0A9X5BEQ5</accession>
<dbReference type="AlphaFoldDB" id="A0A9X5BEQ5"/>
<keyword evidence="1" id="KW-0472">Membrane</keyword>
<feature type="transmembrane region" description="Helical" evidence="1">
    <location>
        <begin position="12"/>
        <end position="31"/>
    </location>
</feature>
<keyword evidence="1" id="KW-1133">Transmembrane helix</keyword>
<keyword evidence="3" id="KW-1185">Reference proteome</keyword>
<keyword evidence="1" id="KW-0812">Transmembrane</keyword>
<feature type="transmembrane region" description="Helical" evidence="1">
    <location>
        <begin position="66"/>
        <end position="86"/>
    </location>
</feature>
<name>A0A9X5BEQ5_9FIRM</name>
<dbReference type="Proteomes" id="UP001154420">
    <property type="component" value="Unassembled WGS sequence"/>
</dbReference>
<gene>
    <name evidence="2" type="ORF">D5281_07095</name>
</gene>
<evidence type="ECO:0000256" key="1">
    <source>
        <dbReference type="SAM" id="Phobius"/>
    </source>
</evidence>
<reference evidence="2" key="1">
    <citation type="submission" date="2018-09" db="EMBL/GenBank/DDBJ databases">
        <title>Murine metabolic-syndrome-specific gut microbial biobank.</title>
        <authorList>
            <person name="Liu C."/>
        </authorList>
    </citation>
    <scope>NUCLEOTIDE SEQUENCE</scope>
    <source>
        <strain evidence="2">D42-62</strain>
    </source>
</reference>
<evidence type="ECO:0000313" key="2">
    <source>
        <dbReference type="EMBL" id="NBJ92369.1"/>
    </source>
</evidence>
<protein>
    <submittedName>
        <fullName evidence="2">Uncharacterized protein</fullName>
    </submittedName>
</protein>
<sequence>MKRFCEKMNWKILNLAFWIEMILSYLLPFRITDGSQYQVGFPIPFIFINTTEFHISPFMSMHFNPFGLLFNGIIIYLLIICCIKGYQKLKSN</sequence>
<evidence type="ECO:0000313" key="3">
    <source>
        <dbReference type="Proteomes" id="UP001154420"/>
    </source>
</evidence>